<keyword evidence="4" id="KW-1185">Reference proteome</keyword>
<dbReference type="EnsemblMetazoa" id="LLOJ003110-RA">
    <property type="protein sequence ID" value="LLOJ003110-PA"/>
    <property type="gene ID" value="LLOJ003110"/>
</dbReference>
<dbReference type="AlphaFoldDB" id="A0A1B0CFI9"/>
<protein>
    <recommendedName>
        <fullName evidence="2">Myb/SANT-like DNA-binding domain-containing protein</fullName>
    </recommendedName>
</protein>
<dbReference type="PANTHER" id="PTHR31307">
    <property type="entry name" value="TRIHELIX TRANSCRIPTION FACTOR ASIL2"/>
    <property type="match status" value="1"/>
</dbReference>
<feature type="region of interest" description="Disordered" evidence="1">
    <location>
        <begin position="1"/>
        <end position="21"/>
    </location>
</feature>
<dbReference type="Proteomes" id="UP000092461">
    <property type="component" value="Unassembled WGS sequence"/>
</dbReference>
<feature type="compositionally biased region" description="Basic and acidic residues" evidence="1">
    <location>
        <begin position="150"/>
        <end position="160"/>
    </location>
</feature>
<dbReference type="EMBL" id="AJWK01010111">
    <property type="status" value="NOT_ANNOTATED_CDS"/>
    <property type="molecule type" value="Genomic_DNA"/>
</dbReference>
<dbReference type="PANTHER" id="PTHR31307:SF4">
    <property type="entry name" value="TRIHELIX TRANSCRIPTION FACTOR ASIL2"/>
    <property type="match status" value="1"/>
</dbReference>
<dbReference type="InterPro" id="IPR044823">
    <property type="entry name" value="ASIL1/2-like"/>
</dbReference>
<sequence length="190" mass="22677">PGHFSETDTIDQEPPRKKRTDWDHHNTALLLKFWRRNLPTLRREKRHSKTMEEIREALCKYGVRKTSAEIKSKMKNLQSKYRTEKSRMKENLKYKTTWVFYNDFHSMMMQHPISHDPLKSEDENELTNNVESNSNHSVISLNPQDADVEEIYKVEPEHRPPTPPPPKRHAERKLVSVHEDLLQEIRRSNT</sequence>
<evidence type="ECO:0000313" key="3">
    <source>
        <dbReference type="EnsemblMetazoa" id="LLOJ003110-PA"/>
    </source>
</evidence>
<evidence type="ECO:0000259" key="2">
    <source>
        <dbReference type="Pfam" id="PF13837"/>
    </source>
</evidence>
<feature type="compositionally biased region" description="Polar residues" evidence="1">
    <location>
        <begin position="126"/>
        <end position="143"/>
    </location>
</feature>
<dbReference type="Pfam" id="PF13837">
    <property type="entry name" value="Myb_DNA-bind_4"/>
    <property type="match status" value="1"/>
</dbReference>
<dbReference type="InterPro" id="IPR044822">
    <property type="entry name" value="Myb_DNA-bind_4"/>
</dbReference>
<dbReference type="Gene3D" id="1.10.10.60">
    <property type="entry name" value="Homeodomain-like"/>
    <property type="match status" value="1"/>
</dbReference>
<dbReference type="VEuPathDB" id="VectorBase:LLOJ003110"/>
<feature type="domain" description="Myb/SANT-like DNA-binding" evidence="2">
    <location>
        <begin position="19"/>
        <end position="107"/>
    </location>
</feature>
<evidence type="ECO:0000313" key="4">
    <source>
        <dbReference type="Proteomes" id="UP000092461"/>
    </source>
</evidence>
<feature type="region of interest" description="Disordered" evidence="1">
    <location>
        <begin position="126"/>
        <end position="174"/>
    </location>
</feature>
<accession>A0A1B0CFI9</accession>
<reference evidence="3" key="1">
    <citation type="submission" date="2020-05" db="UniProtKB">
        <authorList>
            <consortium name="EnsemblMetazoa"/>
        </authorList>
    </citation>
    <scope>IDENTIFICATION</scope>
    <source>
        <strain evidence="3">Jacobina</strain>
    </source>
</reference>
<evidence type="ECO:0000256" key="1">
    <source>
        <dbReference type="SAM" id="MobiDB-lite"/>
    </source>
</evidence>
<name>A0A1B0CFI9_LUTLO</name>
<proteinExistence type="predicted"/>
<organism evidence="3 4">
    <name type="scientific">Lutzomyia longipalpis</name>
    <name type="common">Sand fly</name>
    <dbReference type="NCBI Taxonomy" id="7200"/>
    <lineage>
        <taxon>Eukaryota</taxon>
        <taxon>Metazoa</taxon>
        <taxon>Ecdysozoa</taxon>
        <taxon>Arthropoda</taxon>
        <taxon>Hexapoda</taxon>
        <taxon>Insecta</taxon>
        <taxon>Pterygota</taxon>
        <taxon>Neoptera</taxon>
        <taxon>Endopterygota</taxon>
        <taxon>Diptera</taxon>
        <taxon>Nematocera</taxon>
        <taxon>Psychodoidea</taxon>
        <taxon>Psychodidae</taxon>
        <taxon>Lutzomyia</taxon>
        <taxon>Lutzomyia</taxon>
    </lineage>
</organism>